<gene>
    <name evidence="1" type="primary">106092894</name>
</gene>
<dbReference type="PANTHER" id="PTHR44163">
    <property type="entry name" value="U3 SMALL NUCLEOLAR RNA-ASSOCIATED PROTEIN 4 HOMOLOG"/>
    <property type="match status" value="1"/>
</dbReference>
<dbReference type="OrthoDB" id="8883818at2759"/>
<dbReference type="GO" id="GO:0000462">
    <property type="term" value="P:maturation of SSU-rRNA from tricistronic rRNA transcript (SSU-rRNA, 5.8S rRNA, LSU-rRNA)"/>
    <property type="evidence" value="ECO:0007669"/>
    <property type="project" value="InterPro"/>
</dbReference>
<accession>A0A1I8PX43</accession>
<dbReference type="SMART" id="SM00320">
    <property type="entry name" value="WD40"/>
    <property type="match status" value="9"/>
</dbReference>
<dbReference type="PANTHER" id="PTHR44163:SF1">
    <property type="entry name" value="U3 SMALL NUCLEOLAR RNA-ASSOCIATED PROTEIN 4 HOMOLOG"/>
    <property type="match status" value="1"/>
</dbReference>
<dbReference type="SUPFAM" id="SSF50978">
    <property type="entry name" value="WD40 repeat-like"/>
    <property type="match status" value="1"/>
</dbReference>
<dbReference type="Pfam" id="PF00400">
    <property type="entry name" value="WD40"/>
    <property type="match status" value="1"/>
</dbReference>
<evidence type="ECO:0000313" key="2">
    <source>
        <dbReference type="Proteomes" id="UP000095300"/>
    </source>
</evidence>
<dbReference type="EnsemblMetazoa" id="SCAU011919-RA">
    <property type="protein sequence ID" value="SCAU011919-PA"/>
    <property type="gene ID" value="SCAU011919"/>
</dbReference>
<dbReference type="GO" id="GO:0034455">
    <property type="term" value="C:t-UTP complex"/>
    <property type="evidence" value="ECO:0007669"/>
    <property type="project" value="TreeGrafter"/>
</dbReference>
<keyword evidence="2" id="KW-1185">Reference proteome</keyword>
<dbReference type="InterPro" id="IPR015943">
    <property type="entry name" value="WD40/YVTN_repeat-like_dom_sf"/>
</dbReference>
<proteinExistence type="predicted"/>
<dbReference type="InterPro" id="IPR001680">
    <property type="entry name" value="WD40_rpt"/>
</dbReference>
<dbReference type="STRING" id="35570.A0A1I8PX43"/>
<evidence type="ECO:0000313" key="1">
    <source>
        <dbReference type="EnsemblMetazoa" id="SCAU011919-PA"/>
    </source>
</evidence>
<sequence>MKMKRISESDCPHKGRTQIHNVRFYNLQPRSIQCMAYNTIWKKLAVSRNDGSIEIWDVRHAPCLERTIPKSPQNSVEGLAWSSERLFSAGLNGELIEWNMETLSPKYKQHVTGNAIWCLDVNREGSEIAVGTEEGYINIFNIEDNQFQYKSLFDKQEGRVLCCRYDATGNFLVTGSMGAIRIWNTRTGHAIHKMTVASKSQPQDTIVWSLQVLQDFTIISGDSRGHVSIWDGKTASQIETHQVLKADVLAVAVNEEEDKLFCAGIEPTIRIYAKTQIKRDDMTFFRWIKFLQRRVHDHDVKALVCAQDNIYSGGVDGYLGISSATKTKSTIVKYGPFLEQPCASIATAERLILLRYTNSLEIWRMGSTGDQQESGQHTNNRDLATPKRLSLETVPEKLLEFKSKNDDRIVCSTLSPNGRWLCYSTHDEIRLFQFVAGINEGDNTRSTQLVRVKDLPEQLAAASHLHFTADSMRLMVVSRESKQITIFAMLTSPDESILDTSTSPPLDFIEAIETSKHIKDSIKLFTVSVCGSYIAAASSDRSIAVWSVYKGKHFKHLLNLPRYTAATTAISIHAEQPRLVAAFADGKIFEYDLEEMCFTCSDLDRFVVNSEYQTINNIVLDPRNPNVFVMQNDAKLFVLEKCKAQDKIEDAVVENSKKKSLKKPKTSDNSDDENKVYGLRLKMEKTYEHLLHVAWLSSEELVAVCANPIALLESLPSPFKEKLFRTM</sequence>
<protein>
    <submittedName>
        <fullName evidence="1">Uncharacterized protein</fullName>
    </submittedName>
</protein>
<organism evidence="1 2">
    <name type="scientific">Stomoxys calcitrans</name>
    <name type="common">Stable fly</name>
    <name type="synonym">Conops calcitrans</name>
    <dbReference type="NCBI Taxonomy" id="35570"/>
    <lineage>
        <taxon>Eukaryota</taxon>
        <taxon>Metazoa</taxon>
        <taxon>Ecdysozoa</taxon>
        <taxon>Arthropoda</taxon>
        <taxon>Hexapoda</taxon>
        <taxon>Insecta</taxon>
        <taxon>Pterygota</taxon>
        <taxon>Neoptera</taxon>
        <taxon>Endopterygota</taxon>
        <taxon>Diptera</taxon>
        <taxon>Brachycera</taxon>
        <taxon>Muscomorpha</taxon>
        <taxon>Muscoidea</taxon>
        <taxon>Muscidae</taxon>
        <taxon>Stomoxys</taxon>
    </lineage>
</organism>
<dbReference type="SUPFAM" id="SSF82171">
    <property type="entry name" value="DPP6 N-terminal domain-like"/>
    <property type="match status" value="1"/>
</dbReference>
<dbReference type="Proteomes" id="UP000095300">
    <property type="component" value="Unassembled WGS sequence"/>
</dbReference>
<dbReference type="AlphaFoldDB" id="A0A1I8PX43"/>
<dbReference type="GO" id="GO:0032040">
    <property type="term" value="C:small-subunit processome"/>
    <property type="evidence" value="ECO:0007669"/>
    <property type="project" value="TreeGrafter"/>
</dbReference>
<dbReference type="InterPro" id="IPR046351">
    <property type="entry name" value="UTP4"/>
</dbReference>
<reference evidence="1" key="1">
    <citation type="submission" date="2020-05" db="UniProtKB">
        <authorList>
            <consortium name="EnsemblMetazoa"/>
        </authorList>
    </citation>
    <scope>IDENTIFICATION</scope>
    <source>
        <strain evidence="1">USDA</strain>
    </source>
</reference>
<name>A0A1I8PX43_STOCA</name>
<dbReference type="KEGG" id="scac:106092894"/>
<dbReference type="InterPro" id="IPR036322">
    <property type="entry name" value="WD40_repeat_dom_sf"/>
</dbReference>
<dbReference type="VEuPathDB" id="VectorBase:SCAU011919"/>
<dbReference type="GO" id="GO:0003723">
    <property type="term" value="F:RNA binding"/>
    <property type="evidence" value="ECO:0007669"/>
    <property type="project" value="TreeGrafter"/>
</dbReference>
<dbReference type="GO" id="GO:0030686">
    <property type="term" value="C:90S preribosome"/>
    <property type="evidence" value="ECO:0007669"/>
    <property type="project" value="InterPro"/>
</dbReference>
<dbReference type="Gene3D" id="2.130.10.10">
    <property type="entry name" value="YVTN repeat-like/Quinoprotein amine dehydrogenase"/>
    <property type="match status" value="3"/>
</dbReference>